<name>A0AC58TA29_TOBAC</name>
<reference evidence="1" key="1">
    <citation type="journal article" date="2014" name="Nat. Commun.">
        <title>The tobacco genome sequence and its comparison with those of tomato and potato.</title>
        <authorList>
            <person name="Sierro N."/>
            <person name="Battey J.N."/>
            <person name="Ouadi S."/>
            <person name="Bakaher N."/>
            <person name="Bovet L."/>
            <person name="Willig A."/>
            <person name="Goepfert S."/>
            <person name="Peitsch M.C."/>
            <person name="Ivanov N.V."/>
        </authorList>
    </citation>
    <scope>NUCLEOTIDE SEQUENCE [LARGE SCALE GENOMIC DNA]</scope>
</reference>
<dbReference type="Proteomes" id="UP000790787">
    <property type="component" value="Chromosome 19"/>
</dbReference>
<evidence type="ECO:0000313" key="2">
    <source>
        <dbReference type="RefSeq" id="XP_075094085.1"/>
    </source>
</evidence>
<evidence type="ECO:0000313" key="1">
    <source>
        <dbReference type="Proteomes" id="UP000790787"/>
    </source>
</evidence>
<keyword evidence="1" id="KW-1185">Reference proteome</keyword>
<protein>
    <submittedName>
        <fullName evidence="2">F-box/WD-40 repeat-containing protein At3g52030-like isoform X2</fullName>
    </submittedName>
</protein>
<accession>A0AC58TA29</accession>
<proteinExistence type="predicted"/>
<gene>
    <name evidence="2" type="primary">LOC107797073</name>
</gene>
<reference evidence="2" key="2">
    <citation type="submission" date="2025-08" db="UniProtKB">
        <authorList>
            <consortium name="RefSeq"/>
        </authorList>
    </citation>
    <scope>IDENTIFICATION</scope>
    <source>
        <tissue evidence="2">Leaf</tissue>
    </source>
</reference>
<dbReference type="RefSeq" id="XP_075094085.1">
    <property type="nucleotide sequence ID" value="XM_075237984.1"/>
</dbReference>
<sequence length="409" mass="45603">MDPSATTSSPRQPFTAGTATAKKKKKKTTAESLSHDVLCIIFSFLDLFQLIRCSAVSTSWRKAINKLKLNQTEYCKQRYNDPNGLQDASSSQRSLSEQAEQLAMERHALALQRAPASVNQWKGHSVGVNQCRMKMGKVLTGVGDKVVGLVGTRICIWNRTETRNVFSSRENLFTKGLCMRYVDPEAVIGCDDGKVRVFDLYSRKCSQIIKMHEGPVTCLAFTDDQLLVSGSSLGTLSLSDLSSDQRVVLLGSTFSAGIKTLCFNPSSYMVFAGSTAGNVSCWDLRKTNRSLWETRVSPNVVYSMHHLRNDTSTLVVGGIDGVLRIVDQVTGEVISRCIIDDSRTVLHRSTERFGTVQIESKKLKRLSEDDRIDLMPRASRPQITCLAVGMEKVVTTHNDKYIRVWKFRK</sequence>
<organism evidence="1 2">
    <name type="scientific">Nicotiana tabacum</name>
    <name type="common">Common tobacco</name>
    <dbReference type="NCBI Taxonomy" id="4097"/>
    <lineage>
        <taxon>Eukaryota</taxon>
        <taxon>Viridiplantae</taxon>
        <taxon>Streptophyta</taxon>
        <taxon>Embryophyta</taxon>
        <taxon>Tracheophyta</taxon>
        <taxon>Spermatophyta</taxon>
        <taxon>Magnoliopsida</taxon>
        <taxon>eudicotyledons</taxon>
        <taxon>Gunneridae</taxon>
        <taxon>Pentapetalae</taxon>
        <taxon>asterids</taxon>
        <taxon>lamiids</taxon>
        <taxon>Solanales</taxon>
        <taxon>Solanaceae</taxon>
        <taxon>Nicotianoideae</taxon>
        <taxon>Nicotianeae</taxon>
        <taxon>Nicotiana</taxon>
    </lineage>
</organism>